<dbReference type="GO" id="GO:0016874">
    <property type="term" value="F:ligase activity"/>
    <property type="evidence" value="ECO:0007669"/>
    <property type="project" value="UniProtKB-KW"/>
</dbReference>
<keyword evidence="1" id="KW-0436">Ligase</keyword>
<dbReference type="RefSeq" id="WP_252161182.1">
    <property type="nucleotide sequence ID" value="NZ_CP098809.1"/>
</dbReference>
<reference evidence="1" key="1">
    <citation type="submission" date="2022-06" db="EMBL/GenBank/DDBJ databases">
        <title>Physiological and biochemical characterization and genomic elucidation of a strain of the genus Ensifer adhaerens M8 that combines arsenic oxidation and chromium reduction.</title>
        <authorList>
            <person name="Li X."/>
            <person name="Yu c."/>
        </authorList>
    </citation>
    <scope>NUCLEOTIDE SEQUENCE</scope>
    <source>
        <strain evidence="1">M8</strain>
        <plasmid evidence="1">pB</plasmid>
    </source>
</reference>
<accession>A0A9Q9DDS3</accession>
<gene>
    <name evidence="1" type="ORF">NE863_27280</name>
</gene>
<dbReference type="Proteomes" id="UP001055460">
    <property type="component" value="Plasmid pB"/>
</dbReference>
<dbReference type="EC" id="6.3.4.20" evidence="1"/>
<sequence length="464" mass="51989">MDQMKIDGVATIDLEKHLVVFERGAKAKANTSKNTVHIEIGKHVRFDPAVLDTFDVKGFATKHYDLMVLCAAIEFADRRWKRSAGWLRKLHITLPVIDYECWSRADVQATLSSVTNFLTGDSWRFTFVRAGDPSPIGSRQIPLWFDHAKTFAIAYSNGLDSRAVSALSGNPEEALCIRVAGNNQRRMEGDSYFTQIPFNVTGYEPRESSFRSRGFQFAALTAIAAHLSKITRIVVPESGQGALGPVLLPLYNIYTDYRNFPAFFRRMERFTRALLGHSVKFEQPRLWSTKGETMVAFLALPGKEQQHLVMTQSCWQTRRVVNAGHRRQCGLCAACLLRRMSLHTAKVVEPGETYVVSDLSCADVGSALGDITDDADRNIMIEYGSVGARHLQHLAEMADLPDTALRPFASQIAAATGEAYEQALLNLRMMLMTHAKEWRAFVSAQGDETFLKSWMDGGRNDRLK</sequence>
<dbReference type="InterPro" id="IPR014729">
    <property type="entry name" value="Rossmann-like_a/b/a_fold"/>
</dbReference>
<geneLocation type="plasmid" evidence="1 2">
    <name>pB</name>
</geneLocation>
<name>A0A9Q9DDS3_ENSAD</name>
<evidence type="ECO:0000313" key="2">
    <source>
        <dbReference type="Proteomes" id="UP001055460"/>
    </source>
</evidence>
<dbReference type="AlphaFoldDB" id="A0A9Q9DDS3"/>
<dbReference type="SUPFAM" id="SSF52402">
    <property type="entry name" value="Adenine nucleotide alpha hydrolases-like"/>
    <property type="match status" value="1"/>
</dbReference>
<dbReference type="Gene3D" id="3.40.50.620">
    <property type="entry name" value="HUPs"/>
    <property type="match status" value="1"/>
</dbReference>
<dbReference type="EMBL" id="CP098809">
    <property type="protein sequence ID" value="USJ27626.1"/>
    <property type="molecule type" value="Genomic_DNA"/>
</dbReference>
<evidence type="ECO:0000313" key="1">
    <source>
        <dbReference type="EMBL" id="USJ27626.1"/>
    </source>
</evidence>
<proteinExistence type="predicted"/>
<organism evidence="1 2">
    <name type="scientific">Ensifer adhaerens</name>
    <name type="common">Sinorhizobium morelense</name>
    <dbReference type="NCBI Taxonomy" id="106592"/>
    <lineage>
        <taxon>Bacteria</taxon>
        <taxon>Pseudomonadati</taxon>
        <taxon>Pseudomonadota</taxon>
        <taxon>Alphaproteobacteria</taxon>
        <taxon>Hyphomicrobiales</taxon>
        <taxon>Rhizobiaceae</taxon>
        <taxon>Sinorhizobium/Ensifer group</taxon>
        <taxon>Ensifer</taxon>
    </lineage>
</organism>
<keyword evidence="1" id="KW-0614">Plasmid</keyword>
<protein>
    <submittedName>
        <fullName evidence="1">7-cyano-7-deazaguanine synthase</fullName>
        <ecNumber evidence="1">6.3.4.20</ecNumber>
    </submittedName>
</protein>